<keyword evidence="18" id="KW-0378">Hydrolase</keyword>
<comment type="similarity">
    <text evidence="13">Belongs to the polysaccharide monooxygenase AA9 family.</text>
</comment>
<evidence type="ECO:0000256" key="10">
    <source>
        <dbReference type="ARBA" id="ARBA00023157"/>
    </source>
</evidence>
<evidence type="ECO:0000256" key="3">
    <source>
        <dbReference type="ARBA" id="ARBA00022525"/>
    </source>
</evidence>
<dbReference type="InterPro" id="IPR000254">
    <property type="entry name" value="CBD"/>
</dbReference>
<dbReference type="Pfam" id="PF00734">
    <property type="entry name" value="CBM_1"/>
    <property type="match status" value="1"/>
</dbReference>
<dbReference type="SUPFAM" id="SSF57180">
    <property type="entry name" value="Cellulose-binding domain"/>
    <property type="match status" value="1"/>
</dbReference>
<evidence type="ECO:0000256" key="1">
    <source>
        <dbReference type="ARBA" id="ARBA00001973"/>
    </source>
</evidence>
<comment type="subcellular location">
    <subcellularLocation>
        <location evidence="2">Secreted</location>
    </subcellularLocation>
</comment>
<dbReference type="GO" id="GO:0046872">
    <property type="term" value="F:metal ion binding"/>
    <property type="evidence" value="ECO:0007669"/>
    <property type="project" value="UniProtKB-KW"/>
</dbReference>
<dbReference type="EC" id="1.14.99.56" evidence="15"/>
<dbReference type="InterPro" id="IPR005103">
    <property type="entry name" value="AA9_LPMO"/>
</dbReference>
<evidence type="ECO:0000256" key="9">
    <source>
        <dbReference type="ARBA" id="ARBA00023033"/>
    </source>
</evidence>
<evidence type="ECO:0000259" key="17">
    <source>
        <dbReference type="PROSITE" id="PS51164"/>
    </source>
</evidence>
<keyword evidence="7" id="KW-0560">Oxidoreductase</keyword>
<evidence type="ECO:0000313" key="19">
    <source>
        <dbReference type="Proteomes" id="UP001219525"/>
    </source>
</evidence>
<dbReference type="Gene3D" id="2.70.50.70">
    <property type="match status" value="1"/>
</dbReference>
<dbReference type="AlphaFoldDB" id="A0AAD6YE14"/>
<evidence type="ECO:0000256" key="11">
    <source>
        <dbReference type="ARBA" id="ARBA00023277"/>
    </source>
</evidence>
<protein>
    <recommendedName>
        <fullName evidence="15">lytic cellulose monooxygenase (C4-dehydrogenating)</fullName>
        <ecNumber evidence="15">1.14.99.56</ecNumber>
    </recommendedName>
</protein>
<accession>A0AAD6YE14</accession>
<feature type="domain" description="CBM1" evidence="17">
    <location>
        <begin position="441"/>
        <end position="477"/>
    </location>
</feature>
<keyword evidence="10" id="KW-1015">Disulfide bond</keyword>
<dbReference type="InterPro" id="IPR049892">
    <property type="entry name" value="AA9"/>
</dbReference>
<comment type="catalytic activity">
    <reaction evidence="14">
        <text>[(1-&gt;4)-beta-D-glucosyl]n+m + reduced acceptor + O2 = 4-dehydro-beta-D-glucosyl-[(1-&gt;4)-beta-D-glucosyl]n-1 + [(1-&gt;4)-beta-D-glucosyl]m + acceptor + H2O.</text>
        <dbReference type="EC" id="1.14.99.56"/>
    </reaction>
</comment>
<dbReference type="GO" id="GO:0004497">
    <property type="term" value="F:monooxygenase activity"/>
    <property type="evidence" value="ECO:0007669"/>
    <property type="project" value="UniProtKB-KW"/>
</dbReference>
<dbReference type="GO" id="GO:0030248">
    <property type="term" value="F:cellulose binding"/>
    <property type="evidence" value="ECO:0007669"/>
    <property type="project" value="InterPro"/>
</dbReference>
<dbReference type="GO" id="GO:0030245">
    <property type="term" value="P:cellulose catabolic process"/>
    <property type="evidence" value="ECO:0007669"/>
    <property type="project" value="UniProtKB-KW"/>
</dbReference>
<keyword evidence="12" id="KW-0624">Polysaccharide degradation</keyword>
<dbReference type="GO" id="GO:0005576">
    <property type="term" value="C:extracellular region"/>
    <property type="evidence" value="ECO:0007669"/>
    <property type="project" value="UniProtKB-SubCell"/>
</dbReference>
<reference evidence="18" key="1">
    <citation type="submission" date="2023-03" db="EMBL/GenBank/DDBJ databases">
        <title>Massive genome expansion in bonnet fungi (Mycena s.s.) driven by repeated elements and novel gene families across ecological guilds.</title>
        <authorList>
            <consortium name="Lawrence Berkeley National Laboratory"/>
            <person name="Harder C.B."/>
            <person name="Miyauchi S."/>
            <person name="Viragh M."/>
            <person name="Kuo A."/>
            <person name="Thoen E."/>
            <person name="Andreopoulos B."/>
            <person name="Lu D."/>
            <person name="Skrede I."/>
            <person name="Drula E."/>
            <person name="Henrissat B."/>
            <person name="Morin E."/>
            <person name="Kohler A."/>
            <person name="Barry K."/>
            <person name="LaButti K."/>
            <person name="Morin E."/>
            <person name="Salamov A."/>
            <person name="Lipzen A."/>
            <person name="Mereny Z."/>
            <person name="Hegedus B."/>
            <person name="Baldrian P."/>
            <person name="Stursova M."/>
            <person name="Weitz H."/>
            <person name="Taylor A."/>
            <person name="Grigoriev I.V."/>
            <person name="Nagy L.G."/>
            <person name="Martin F."/>
            <person name="Kauserud H."/>
        </authorList>
    </citation>
    <scope>NUCLEOTIDE SEQUENCE</scope>
    <source>
        <strain evidence="18">9144</strain>
    </source>
</reference>
<dbReference type="PROSITE" id="PS51164">
    <property type="entry name" value="CBM1_2"/>
    <property type="match status" value="1"/>
</dbReference>
<keyword evidence="5" id="KW-0732">Signal</keyword>
<dbReference type="Pfam" id="PF03443">
    <property type="entry name" value="AA9"/>
    <property type="match status" value="1"/>
</dbReference>
<sequence length="477" mass="50222">MAPTAFITHAHSRSFILGGRTAVMCPIVLAWHVAKTPPLSILLLNPGYMRKLVGSNRGISGLGIGLDDPPHFFVQRIWAAQYTGRIFLPWPPNKFNGVVGSSVCSLYAFISSLEVIMGIFSGFVDVDVFPTLTVGGVNSTAWQFIRQTNNWQDLNPVTDVTTTDVRCYTSLESGTSSTTSVAAGSSVTFSISGNPSSLYHDGVVNVYMAKAPAGTDVSAWDGSGDVWFKIFQIPAIADGVTITFPALELTEVTVTIPSQTPSGQYLLRVEHIALHVAEVFQGAQFYIACAQLQVTNGGSGTPGPLVAFPGAYTGMASHLVQKPALVYQLTMSALNRSPAFCKPVCSATCSAHPRIIINRINIYWPIPTSYIQPGPAVWPAVGSGSAAPPTTSGQSTSVKSTAPPTTSVKTTAPPTSVKSTTAPPTTVQPTTPASSPSSPSGSVAEWGQCGGQGYTGPTACVAPFACNELNPFFFQCF</sequence>
<feature type="compositionally biased region" description="Polar residues" evidence="16">
    <location>
        <begin position="388"/>
        <end position="418"/>
    </location>
</feature>
<organism evidence="18 19">
    <name type="scientific">Mycena pura</name>
    <dbReference type="NCBI Taxonomy" id="153505"/>
    <lineage>
        <taxon>Eukaryota</taxon>
        <taxon>Fungi</taxon>
        <taxon>Dikarya</taxon>
        <taxon>Basidiomycota</taxon>
        <taxon>Agaricomycotina</taxon>
        <taxon>Agaricomycetes</taxon>
        <taxon>Agaricomycetidae</taxon>
        <taxon>Agaricales</taxon>
        <taxon>Marasmiineae</taxon>
        <taxon>Mycenaceae</taxon>
        <taxon>Mycena</taxon>
    </lineage>
</organism>
<gene>
    <name evidence="18" type="ORF">GGX14DRAFT_610783</name>
</gene>
<dbReference type="CDD" id="cd21175">
    <property type="entry name" value="LPMO_AA9"/>
    <property type="match status" value="1"/>
</dbReference>
<keyword evidence="6" id="KW-0136">Cellulose degradation</keyword>
<evidence type="ECO:0000256" key="14">
    <source>
        <dbReference type="ARBA" id="ARBA00045077"/>
    </source>
</evidence>
<dbReference type="Proteomes" id="UP001219525">
    <property type="component" value="Unassembled WGS sequence"/>
</dbReference>
<dbReference type="EMBL" id="JARJCW010000019">
    <property type="protein sequence ID" value="KAJ7214393.1"/>
    <property type="molecule type" value="Genomic_DNA"/>
</dbReference>
<evidence type="ECO:0000256" key="7">
    <source>
        <dbReference type="ARBA" id="ARBA00023002"/>
    </source>
</evidence>
<evidence type="ECO:0000256" key="15">
    <source>
        <dbReference type="ARBA" id="ARBA00047174"/>
    </source>
</evidence>
<evidence type="ECO:0000256" key="12">
    <source>
        <dbReference type="ARBA" id="ARBA00023326"/>
    </source>
</evidence>
<keyword evidence="11" id="KW-0119">Carbohydrate metabolism</keyword>
<dbReference type="PANTHER" id="PTHR33353">
    <property type="entry name" value="PUTATIVE (AFU_ORTHOLOGUE AFUA_1G12560)-RELATED"/>
    <property type="match status" value="1"/>
</dbReference>
<evidence type="ECO:0000256" key="6">
    <source>
        <dbReference type="ARBA" id="ARBA00023001"/>
    </source>
</evidence>
<evidence type="ECO:0000256" key="13">
    <source>
        <dbReference type="ARBA" id="ARBA00044502"/>
    </source>
</evidence>
<dbReference type="PROSITE" id="PS00562">
    <property type="entry name" value="CBM1_1"/>
    <property type="match status" value="1"/>
</dbReference>
<feature type="region of interest" description="Disordered" evidence="16">
    <location>
        <begin position="381"/>
        <end position="444"/>
    </location>
</feature>
<proteinExistence type="inferred from homology"/>
<evidence type="ECO:0000256" key="8">
    <source>
        <dbReference type="ARBA" id="ARBA00023008"/>
    </source>
</evidence>
<evidence type="ECO:0000256" key="5">
    <source>
        <dbReference type="ARBA" id="ARBA00022729"/>
    </source>
</evidence>
<evidence type="ECO:0000313" key="18">
    <source>
        <dbReference type="EMBL" id="KAJ7214393.1"/>
    </source>
</evidence>
<keyword evidence="8" id="KW-0186">Copper</keyword>
<evidence type="ECO:0000256" key="2">
    <source>
        <dbReference type="ARBA" id="ARBA00004613"/>
    </source>
</evidence>
<dbReference type="InterPro" id="IPR035971">
    <property type="entry name" value="CBD_sf"/>
</dbReference>
<evidence type="ECO:0000256" key="4">
    <source>
        <dbReference type="ARBA" id="ARBA00022723"/>
    </source>
</evidence>
<evidence type="ECO:0000256" key="16">
    <source>
        <dbReference type="SAM" id="MobiDB-lite"/>
    </source>
</evidence>
<keyword evidence="9" id="KW-0503">Monooxygenase</keyword>
<dbReference type="PANTHER" id="PTHR33353:SF10">
    <property type="entry name" value="ENDO-BETA-1,4-GLUCANASE D"/>
    <property type="match status" value="1"/>
</dbReference>
<comment type="caution">
    <text evidence="18">The sequence shown here is derived from an EMBL/GenBank/DDBJ whole genome shotgun (WGS) entry which is preliminary data.</text>
</comment>
<feature type="compositionally biased region" description="Low complexity" evidence="16">
    <location>
        <begin position="419"/>
        <end position="440"/>
    </location>
</feature>
<dbReference type="SMART" id="SM00236">
    <property type="entry name" value="fCBD"/>
    <property type="match status" value="1"/>
</dbReference>
<keyword evidence="19" id="KW-1185">Reference proteome</keyword>
<comment type="cofactor">
    <cofactor evidence="1">
        <name>Cu(2+)</name>
        <dbReference type="ChEBI" id="CHEBI:29036"/>
    </cofactor>
</comment>
<keyword evidence="3" id="KW-0964">Secreted</keyword>
<keyword evidence="4" id="KW-0479">Metal-binding</keyword>
<dbReference type="GO" id="GO:0016787">
    <property type="term" value="F:hydrolase activity"/>
    <property type="evidence" value="ECO:0007669"/>
    <property type="project" value="UniProtKB-KW"/>
</dbReference>
<name>A0AAD6YE14_9AGAR</name>